<name>A0A7U2FGT6_PHANO</name>
<organism evidence="2 3">
    <name type="scientific">Phaeosphaeria nodorum (strain SN15 / ATCC MYA-4574 / FGSC 10173)</name>
    <name type="common">Glume blotch fungus</name>
    <name type="synonym">Parastagonospora nodorum</name>
    <dbReference type="NCBI Taxonomy" id="321614"/>
    <lineage>
        <taxon>Eukaryota</taxon>
        <taxon>Fungi</taxon>
        <taxon>Dikarya</taxon>
        <taxon>Ascomycota</taxon>
        <taxon>Pezizomycotina</taxon>
        <taxon>Dothideomycetes</taxon>
        <taxon>Pleosporomycetidae</taxon>
        <taxon>Pleosporales</taxon>
        <taxon>Pleosporineae</taxon>
        <taxon>Phaeosphaeriaceae</taxon>
        <taxon>Parastagonospora</taxon>
    </lineage>
</organism>
<dbReference type="EMBL" id="CP069040">
    <property type="protein sequence ID" value="QRD04948.1"/>
    <property type="molecule type" value="Genomic_DNA"/>
</dbReference>
<feature type="transmembrane region" description="Helical" evidence="1">
    <location>
        <begin position="12"/>
        <end position="29"/>
    </location>
</feature>
<dbReference type="AlphaFoldDB" id="A0A7U2FGT6"/>
<keyword evidence="1" id="KW-0812">Transmembrane</keyword>
<reference evidence="3" key="1">
    <citation type="journal article" date="2021" name="BMC Genomics">
        <title>Chromosome-level genome assembly and manually-curated proteome of model necrotroph Parastagonospora nodorum Sn15 reveals a genome-wide trove of candidate effector homologs, and redundancy of virulence-related functions within an accessory chromosome.</title>
        <authorList>
            <person name="Bertazzoni S."/>
            <person name="Jones D.A.B."/>
            <person name="Phan H.T."/>
            <person name="Tan K.-C."/>
            <person name="Hane J.K."/>
        </authorList>
    </citation>
    <scope>NUCLEOTIDE SEQUENCE [LARGE SCALE GENOMIC DNA]</scope>
    <source>
        <strain evidence="3">SN15 / ATCC MYA-4574 / FGSC 10173)</strain>
    </source>
</reference>
<protein>
    <submittedName>
        <fullName evidence="2">Uncharacterized protein</fullName>
    </submittedName>
</protein>
<dbReference type="Proteomes" id="UP000663193">
    <property type="component" value="Chromosome 18"/>
</dbReference>
<accession>A0A7U2FGT6</accession>
<keyword evidence="1" id="KW-1133">Transmembrane helix</keyword>
<dbReference type="VEuPathDB" id="FungiDB:JI435_108660"/>
<keyword evidence="1" id="KW-0472">Membrane</keyword>
<gene>
    <name evidence="2" type="ORF">JI435_108660</name>
</gene>
<evidence type="ECO:0000256" key="1">
    <source>
        <dbReference type="SAM" id="Phobius"/>
    </source>
</evidence>
<evidence type="ECO:0000313" key="3">
    <source>
        <dbReference type="Proteomes" id="UP000663193"/>
    </source>
</evidence>
<evidence type="ECO:0000313" key="2">
    <source>
        <dbReference type="EMBL" id="QRD04948.1"/>
    </source>
</evidence>
<feature type="non-terminal residue" evidence="2">
    <location>
        <position position="66"/>
    </location>
</feature>
<keyword evidence="3" id="KW-1185">Reference proteome</keyword>
<proteinExistence type="predicted"/>
<sequence length="66" mass="7586">GARIYYKTVEMYSIALAFGQVVLILHYVWSVRLLESARDLSASWAQPHQGDVRKAIQRELHPEVFA</sequence>